<organism evidence="1 2">
    <name type="scientific">Trifolium pratense</name>
    <name type="common">Red clover</name>
    <dbReference type="NCBI Taxonomy" id="57577"/>
    <lineage>
        <taxon>Eukaryota</taxon>
        <taxon>Viridiplantae</taxon>
        <taxon>Streptophyta</taxon>
        <taxon>Embryophyta</taxon>
        <taxon>Tracheophyta</taxon>
        <taxon>Spermatophyta</taxon>
        <taxon>Magnoliopsida</taxon>
        <taxon>eudicotyledons</taxon>
        <taxon>Gunneridae</taxon>
        <taxon>Pentapetalae</taxon>
        <taxon>rosids</taxon>
        <taxon>fabids</taxon>
        <taxon>Fabales</taxon>
        <taxon>Fabaceae</taxon>
        <taxon>Papilionoideae</taxon>
        <taxon>50 kb inversion clade</taxon>
        <taxon>NPAAA clade</taxon>
        <taxon>Hologalegina</taxon>
        <taxon>IRL clade</taxon>
        <taxon>Trifolieae</taxon>
        <taxon>Trifolium</taxon>
    </lineage>
</organism>
<dbReference type="Proteomes" id="UP000236291">
    <property type="component" value="Unassembled WGS sequence"/>
</dbReference>
<proteinExistence type="predicted"/>
<name>A0A2K3KL58_TRIPR</name>
<reference evidence="1 2" key="1">
    <citation type="journal article" date="2014" name="Am. J. Bot.">
        <title>Genome assembly and annotation for red clover (Trifolium pratense; Fabaceae).</title>
        <authorList>
            <person name="Istvanek J."/>
            <person name="Jaros M."/>
            <person name="Krenek A."/>
            <person name="Repkova J."/>
        </authorList>
    </citation>
    <scope>NUCLEOTIDE SEQUENCE [LARGE SCALE GENOMIC DNA]</scope>
    <source>
        <strain evidence="2">cv. Tatra</strain>
        <tissue evidence="1">Young leaves</tissue>
    </source>
</reference>
<feature type="non-terminal residue" evidence="1">
    <location>
        <position position="38"/>
    </location>
</feature>
<comment type="caution">
    <text evidence="1">The sequence shown here is derived from an EMBL/GenBank/DDBJ whole genome shotgun (WGS) entry which is preliminary data.</text>
</comment>
<gene>
    <name evidence="1" type="ORF">L195_g063326</name>
</gene>
<dbReference type="AlphaFoldDB" id="A0A2K3KL58"/>
<reference evidence="1 2" key="2">
    <citation type="journal article" date="2017" name="Front. Plant Sci.">
        <title>Gene Classification and Mining of Molecular Markers Useful in Red Clover (Trifolium pratense) Breeding.</title>
        <authorList>
            <person name="Istvanek J."/>
            <person name="Dluhosova J."/>
            <person name="Dluhos P."/>
            <person name="Patkova L."/>
            <person name="Nedelnik J."/>
            <person name="Repkova J."/>
        </authorList>
    </citation>
    <scope>NUCLEOTIDE SEQUENCE [LARGE SCALE GENOMIC DNA]</scope>
    <source>
        <strain evidence="2">cv. Tatra</strain>
        <tissue evidence="1">Young leaves</tissue>
    </source>
</reference>
<accession>A0A2K3KL58</accession>
<sequence length="38" mass="3913">MLRSTDVPCKRKGVLVIEQRLLDGTNAAAGVGTSVQAG</sequence>
<protein>
    <submittedName>
        <fullName evidence="1">Uncharacterized protein</fullName>
    </submittedName>
</protein>
<dbReference type="EMBL" id="ASHM01202456">
    <property type="protein sequence ID" value="PNX67017.1"/>
    <property type="molecule type" value="Genomic_DNA"/>
</dbReference>
<evidence type="ECO:0000313" key="1">
    <source>
        <dbReference type="EMBL" id="PNX67017.1"/>
    </source>
</evidence>
<evidence type="ECO:0000313" key="2">
    <source>
        <dbReference type="Proteomes" id="UP000236291"/>
    </source>
</evidence>